<accession>A0A822YKX3</accession>
<keyword evidence="3" id="KW-1185">Reference proteome</keyword>
<comment type="caution">
    <text evidence="2">The sequence shown here is derived from an EMBL/GenBank/DDBJ whole genome shotgun (WGS) entry which is preliminary data.</text>
</comment>
<dbReference type="AlphaFoldDB" id="A0A822YKX3"/>
<protein>
    <submittedName>
        <fullName evidence="2">Uncharacterized protein</fullName>
    </submittedName>
</protein>
<gene>
    <name evidence="2" type="ORF">HUJ06_011604</name>
</gene>
<evidence type="ECO:0000313" key="2">
    <source>
        <dbReference type="EMBL" id="DAD32753.1"/>
    </source>
</evidence>
<evidence type="ECO:0000256" key="1">
    <source>
        <dbReference type="SAM" id="MobiDB-lite"/>
    </source>
</evidence>
<feature type="region of interest" description="Disordered" evidence="1">
    <location>
        <begin position="40"/>
        <end position="65"/>
    </location>
</feature>
<dbReference type="EMBL" id="DUZY01000003">
    <property type="protein sequence ID" value="DAD32753.1"/>
    <property type="molecule type" value="Genomic_DNA"/>
</dbReference>
<sequence length="107" mass="11996">MREEWELRNDLEVETTAGKELLRSLKDTQKAADERLQASKAMRLHSEEGHEAGKRHRGGPRGMVGVGDIQASKVMRFQAKEVHLPKGHPVRGRPVPAEGNAKIRRPT</sequence>
<dbReference type="Proteomes" id="UP000607653">
    <property type="component" value="Unassembled WGS sequence"/>
</dbReference>
<proteinExistence type="predicted"/>
<feature type="region of interest" description="Disordered" evidence="1">
    <location>
        <begin position="82"/>
        <end position="107"/>
    </location>
</feature>
<organism evidence="2 3">
    <name type="scientific">Nelumbo nucifera</name>
    <name type="common">Sacred lotus</name>
    <dbReference type="NCBI Taxonomy" id="4432"/>
    <lineage>
        <taxon>Eukaryota</taxon>
        <taxon>Viridiplantae</taxon>
        <taxon>Streptophyta</taxon>
        <taxon>Embryophyta</taxon>
        <taxon>Tracheophyta</taxon>
        <taxon>Spermatophyta</taxon>
        <taxon>Magnoliopsida</taxon>
        <taxon>Proteales</taxon>
        <taxon>Nelumbonaceae</taxon>
        <taxon>Nelumbo</taxon>
    </lineage>
</organism>
<reference evidence="2 3" key="1">
    <citation type="journal article" date="2020" name="Mol. Biol. Evol.">
        <title>Distinct Expression and Methylation Patterns for Genes with Different Fates following a Single Whole-Genome Duplication in Flowering Plants.</title>
        <authorList>
            <person name="Shi T."/>
            <person name="Rahmani R.S."/>
            <person name="Gugger P.F."/>
            <person name="Wang M."/>
            <person name="Li H."/>
            <person name="Zhang Y."/>
            <person name="Li Z."/>
            <person name="Wang Q."/>
            <person name="Van de Peer Y."/>
            <person name="Marchal K."/>
            <person name="Chen J."/>
        </authorList>
    </citation>
    <scope>NUCLEOTIDE SEQUENCE [LARGE SCALE GENOMIC DNA]</scope>
    <source>
        <tissue evidence="2">Leaf</tissue>
    </source>
</reference>
<evidence type="ECO:0000313" key="3">
    <source>
        <dbReference type="Proteomes" id="UP000607653"/>
    </source>
</evidence>
<name>A0A822YKX3_NELNU</name>